<reference evidence="3 4" key="1">
    <citation type="journal article" date="2012" name="BMC Genomics">
        <title>Genomic basis of broad host range and environmental adaptability of Rhizobium tropici CIAT 899 and Rhizobium sp. PRF 81 which are used in inoculants for common bean (Phaseolus vulgaris L.).</title>
        <authorList>
            <person name="Ormeno-Orrillo E."/>
            <person name="Menna P."/>
            <person name="Almeida L.G."/>
            <person name="Ollero F.J."/>
            <person name="Nicolas M.F."/>
            <person name="Pains Rodrigues E."/>
            <person name="Shigueyoshi Nakatani A."/>
            <person name="Silva Batista J.S."/>
            <person name="Oliveira Chueire L.M."/>
            <person name="Souza R.C."/>
            <person name="Ribeiro Vasconcelos A.T."/>
            <person name="Megias M."/>
            <person name="Hungria M."/>
            <person name="Martinez-Romero E."/>
        </authorList>
    </citation>
    <scope>NUCLEOTIDE SEQUENCE [LARGE SCALE GENOMIC DNA]</scope>
    <source>
        <strain evidence="3 4">PRF 81</strain>
    </source>
</reference>
<dbReference type="PANTHER" id="PTHR35561">
    <property type="entry name" value="RNA 2',3'-CYCLIC PHOSPHODIESTERASE"/>
    <property type="match status" value="1"/>
</dbReference>
<gene>
    <name evidence="3" type="ORF">RHSP_66578</name>
</gene>
<feature type="region of interest" description="Disordered" evidence="2">
    <location>
        <begin position="1"/>
        <end position="26"/>
    </location>
</feature>
<dbReference type="Proteomes" id="UP000012429">
    <property type="component" value="Unassembled WGS sequence"/>
</dbReference>
<dbReference type="PANTHER" id="PTHR35561:SF1">
    <property type="entry name" value="RNA 2',3'-CYCLIC PHOSPHODIESTERASE"/>
    <property type="match status" value="1"/>
</dbReference>
<evidence type="ECO:0000256" key="1">
    <source>
        <dbReference type="ARBA" id="ARBA00022801"/>
    </source>
</evidence>
<keyword evidence="4" id="KW-1185">Reference proteome</keyword>
<dbReference type="InterPro" id="IPR009097">
    <property type="entry name" value="Cyclic_Pdiesterase"/>
</dbReference>
<protein>
    <recommendedName>
        <fullName evidence="5">2'-5' RNA ligase</fullName>
    </recommendedName>
</protein>
<dbReference type="SUPFAM" id="SSF55144">
    <property type="entry name" value="LigT-like"/>
    <property type="match status" value="1"/>
</dbReference>
<dbReference type="AlphaFoldDB" id="N6V8A6"/>
<name>N6V8A6_9HYPH</name>
<sequence>MSYPMKNNGQLSLNLGGGSRSRTPPSLDQEPFNGLYFAILPDPEIAARSFELAGIFRRQYGFSTKPRRKDLFHITLYQMKIDPARELPEDVAFAAMEAASMIRRQSFQVSFDQAVSFGNTDNRPLVLWNKNGNMELKALHRELDEAVELTGFKRGREKQVEPHMTLLYRGHLIPDILLDEPVSWTARDFVLINSLYGKATHDHLCYWTLRD</sequence>
<dbReference type="Gene3D" id="3.90.1140.10">
    <property type="entry name" value="Cyclic phosphodiesterase"/>
    <property type="match status" value="1"/>
</dbReference>
<dbReference type="PATRIC" id="fig|363754.4.peg.501"/>
<evidence type="ECO:0000256" key="2">
    <source>
        <dbReference type="SAM" id="MobiDB-lite"/>
    </source>
</evidence>
<comment type="caution">
    <text evidence="3">The sequence shown here is derived from an EMBL/GenBank/DDBJ whole genome shotgun (WGS) entry which is preliminary data.</text>
</comment>
<evidence type="ECO:0000313" key="3">
    <source>
        <dbReference type="EMBL" id="ENN89416.1"/>
    </source>
</evidence>
<dbReference type="InterPro" id="IPR004175">
    <property type="entry name" value="RNA_CPDase"/>
</dbReference>
<dbReference type="GO" id="GO:0008664">
    <property type="term" value="F:RNA 2',3'-cyclic 3'-phosphodiesterase activity"/>
    <property type="evidence" value="ECO:0007669"/>
    <property type="project" value="InterPro"/>
</dbReference>
<dbReference type="EMBL" id="AQHN01000006">
    <property type="protein sequence ID" value="ENN89416.1"/>
    <property type="molecule type" value="Genomic_DNA"/>
</dbReference>
<evidence type="ECO:0008006" key="5">
    <source>
        <dbReference type="Google" id="ProtNLM"/>
    </source>
</evidence>
<keyword evidence="1" id="KW-0378">Hydrolase</keyword>
<dbReference type="STRING" id="363754.RHSP_66578"/>
<dbReference type="Pfam" id="PF13563">
    <property type="entry name" value="2_5_RNA_ligase2"/>
    <property type="match status" value="1"/>
</dbReference>
<evidence type="ECO:0000313" key="4">
    <source>
        <dbReference type="Proteomes" id="UP000012429"/>
    </source>
</evidence>
<accession>N6V8A6</accession>
<organism evidence="3 4">
    <name type="scientific">Rhizobium freirei PRF 81</name>
    <dbReference type="NCBI Taxonomy" id="363754"/>
    <lineage>
        <taxon>Bacteria</taxon>
        <taxon>Pseudomonadati</taxon>
        <taxon>Pseudomonadota</taxon>
        <taxon>Alphaproteobacteria</taxon>
        <taxon>Hyphomicrobiales</taxon>
        <taxon>Rhizobiaceae</taxon>
        <taxon>Rhizobium/Agrobacterium group</taxon>
        <taxon>Rhizobium</taxon>
    </lineage>
</organism>
<proteinExistence type="predicted"/>
<dbReference type="GO" id="GO:0004113">
    <property type="term" value="F:2',3'-cyclic-nucleotide 3'-phosphodiesterase activity"/>
    <property type="evidence" value="ECO:0007669"/>
    <property type="project" value="InterPro"/>
</dbReference>